<feature type="region of interest" description="Disordered" evidence="5">
    <location>
        <begin position="19"/>
        <end position="38"/>
    </location>
</feature>
<keyword evidence="8" id="KW-1185">Reference proteome</keyword>
<dbReference type="InterPro" id="IPR018499">
    <property type="entry name" value="Tetraspanin/Peripherin"/>
</dbReference>
<dbReference type="Pfam" id="PF00335">
    <property type="entry name" value="Tetraspanin"/>
    <property type="match status" value="1"/>
</dbReference>
<dbReference type="STRING" id="135208.A0A4Z0A2M7"/>
<evidence type="ECO:0000256" key="6">
    <source>
        <dbReference type="SAM" id="Phobius"/>
    </source>
</evidence>
<dbReference type="OrthoDB" id="2156690at2759"/>
<evidence type="ECO:0000256" key="4">
    <source>
        <dbReference type="ARBA" id="ARBA00023136"/>
    </source>
</evidence>
<evidence type="ECO:0000256" key="2">
    <source>
        <dbReference type="ARBA" id="ARBA00022692"/>
    </source>
</evidence>
<protein>
    <submittedName>
        <fullName evidence="7">Uncharacterized protein</fullName>
    </submittedName>
</protein>
<evidence type="ECO:0000313" key="8">
    <source>
        <dbReference type="Proteomes" id="UP000298061"/>
    </source>
</evidence>
<keyword evidence="4 6" id="KW-0472">Membrane</keyword>
<dbReference type="EMBL" id="SFCI01000301">
    <property type="protein sequence ID" value="TFY80700.1"/>
    <property type="molecule type" value="Genomic_DNA"/>
</dbReference>
<dbReference type="GO" id="GO:0016020">
    <property type="term" value="C:membrane"/>
    <property type="evidence" value="ECO:0007669"/>
    <property type="project" value="UniProtKB-SubCell"/>
</dbReference>
<evidence type="ECO:0000313" key="7">
    <source>
        <dbReference type="EMBL" id="TFY80700.1"/>
    </source>
</evidence>
<evidence type="ECO:0000256" key="1">
    <source>
        <dbReference type="ARBA" id="ARBA00004141"/>
    </source>
</evidence>
<name>A0A4Z0A2M7_9AGAM</name>
<keyword evidence="3 6" id="KW-1133">Transmembrane helix</keyword>
<evidence type="ECO:0000256" key="5">
    <source>
        <dbReference type="SAM" id="MobiDB-lite"/>
    </source>
</evidence>
<feature type="transmembrane region" description="Helical" evidence="6">
    <location>
        <begin position="160"/>
        <end position="182"/>
    </location>
</feature>
<reference evidence="7 8" key="1">
    <citation type="submission" date="2019-02" db="EMBL/GenBank/DDBJ databases">
        <title>Genome sequencing of the rare red list fungi Hericium alpestre (H. flagellum).</title>
        <authorList>
            <person name="Buettner E."/>
            <person name="Kellner H."/>
        </authorList>
    </citation>
    <scope>NUCLEOTIDE SEQUENCE [LARGE SCALE GENOMIC DNA]</scope>
    <source>
        <strain evidence="7 8">DSM 108284</strain>
    </source>
</reference>
<feature type="transmembrane region" description="Helical" evidence="6">
    <location>
        <begin position="70"/>
        <end position="93"/>
    </location>
</feature>
<dbReference type="Proteomes" id="UP000298061">
    <property type="component" value="Unassembled WGS sequence"/>
</dbReference>
<dbReference type="AlphaFoldDB" id="A0A4Z0A2M7"/>
<proteinExistence type="predicted"/>
<accession>A0A4Z0A2M7</accession>
<comment type="caution">
    <text evidence="7">The sequence shown here is derived from an EMBL/GenBank/DDBJ whole genome shotgun (WGS) entry which is preliminary data.</text>
</comment>
<sequence>MPIKDPISAMDRFSQKWPRPKTLRSAPSQACSPHDRLGAWSEGENKAALVEGTGLGMNSEGQWTPHKRCLLMSITSVFAYGLSGMVCALLTCFDGAQHASFIAFASSPRANRALLAYPAAPVLLISDSSVPILLTIYACLLLLSSITGIAGTLLHSRSILAVYALFLFPCLIAMASIGYVSYRKKHFSLDRKLNEDWNVWYVPGARTVIQNGLQCCGWTSAAHVSVFSRTCYARKLLPGCHSP</sequence>
<evidence type="ECO:0000256" key="3">
    <source>
        <dbReference type="ARBA" id="ARBA00022989"/>
    </source>
</evidence>
<organism evidence="7 8">
    <name type="scientific">Hericium alpestre</name>
    <dbReference type="NCBI Taxonomy" id="135208"/>
    <lineage>
        <taxon>Eukaryota</taxon>
        <taxon>Fungi</taxon>
        <taxon>Dikarya</taxon>
        <taxon>Basidiomycota</taxon>
        <taxon>Agaricomycotina</taxon>
        <taxon>Agaricomycetes</taxon>
        <taxon>Russulales</taxon>
        <taxon>Hericiaceae</taxon>
        <taxon>Hericium</taxon>
    </lineage>
</organism>
<feature type="transmembrane region" description="Helical" evidence="6">
    <location>
        <begin position="132"/>
        <end position="154"/>
    </location>
</feature>
<gene>
    <name evidence="7" type="ORF">EWM64_g3310</name>
</gene>
<keyword evidence="2 6" id="KW-0812">Transmembrane</keyword>
<comment type="subcellular location">
    <subcellularLocation>
        <location evidence="1">Membrane</location>
        <topology evidence="1">Multi-pass membrane protein</topology>
    </subcellularLocation>
</comment>